<protein>
    <submittedName>
        <fullName evidence="2">Methyltransferase domain-containing protein</fullName>
    </submittedName>
</protein>
<dbReference type="CDD" id="cd02440">
    <property type="entry name" value="AdoMet_MTases"/>
    <property type="match status" value="1"/>
</dbReference>
<dbReference type="GO" id="GO:0008168">
    <property type="term" value="F:methyltransferase activity"/>
    <property type="evidence" value="ECO:0007669"/>
    <property type="project" value="UniProtKB-KW"/>
</dbReference>
<keyword evidence="2" id="KW-0808">Transferase</keyword>
<dbReference type="GO" id="GO:0032259">
    <property type="term" value="P:methylation"/>
    <property type="evidence" value="ECO:0007669"/>
    <property type="project" value="UniProtKB-KW"/>
</dbReference>
<feature type="domain" description="Methyltransferase" evidence="1">
    <location>
        <begin position="52"/>
        <end position="140"/>
    </location>
</feature>
<dbReference type="AlphaFoldDB" id="A0A5C4NED6"/>
<dbReference type="Gene3D" id="3.40.50.150">
    <property type="entry name" value="Vaccinia Virus protein VP39"/>
    <property type="match status" value="1"/>
</dbReference>
<evidence type="ECO:0000313" key="2">
    <source>
        <dbReference type="EMBL" id="TNC72255.1"/>
    </source>
</evidence>
<gene>
    <name evidence="2" type="ORF">FHG71_09055</name>
</gene>
<accession>A0A5C4NED6</accession>
<keyword evidence="3" id="KW-1185">Reference proteome</keyword>
<name>A0A5C4NED6_9RHOB</name>
<keyword evidence="2" id="KW-0489">Methyltransferase</keyword>
<evidence type="ECO:0000259" key="1">
    <source>
        <dbReference type="Pfam" id="PF13649"/>
    </source>
</evidence>
<comment type="caution">
    <text evidence="2">The sequence shown here is derived from an EMBL/GenBank/DDBJ whole genome shotgun (WGS) entry which is preliminary data.</text>
</comment>
<dbReference type="InterPro" id="IPR029063">
    <property type="entry name" value="SAM-dependent_MTases_sf"/>
</dbReference>
<sequence>MDAPDTDYATFRGCLRDLARVNRLSLGYRPTLGFLEGLRRAGRIGPGRPVEILDAGSGYGDALRAVDGWAARHGIAVRLTGVDLSPWSARAAREATAPGRPIRWVTGDIFDHEGRADVILSALFAHHLDDAGVVRFLRWMEARARIGWFVNDLHRHRLAYHGFGPLAAAFRMHPFVRHDGPVSFARAFVPGDWRRLLAEAGVPEAEVRRRMPFRLCVGRVKPA</sequence>
<dbReference type="Pfam" id="PF13649">
    <property type="entry name" value="Methyltransf_25"/>
    <property type="match status" value="1"/>
</dbReference>
<proteinExistence type="predicted"/>
<dbReference type="SUPFAM" id="SSF53335">
    <property type="entry name" value="S-adenosyl-L-methionine-dependent methyltransferases"/>
    <property type="match status" value="1"/>
</dbReference>
<dbReference type="Proteomes" id="UP000305709">
    <property type="component" value="Unassembled WGS sequence"/>
</dbReference>
<dbReference type="InterPro" id="IPR041698">
    <property type="entry name" value="Methyltransf_25"/>
</dbReference>
<organism evidence="2 3">
    <name type="scientific">Rubellimicrobium roseum</name>
    <dbReference type="NCBI Taxonomy" id="687525"/>
    <lineage>
        <taxon>Bacteria</taxon>
        <taxon>Pseudomonadati</taxon>
        <taxon>Pseudomonadota</taxon>
        <taxon>Alphaproteobacteria</taxon>
        <taxon>Rhodobacterales</taxon>
        <taxon>Roseobacteraceae</taxon>
        <taxon>Rubellimicrobium</taxon>
    </lineage>
</organism>
<evidence type="ECO:0000313" key="3">
    <source>
        <dbReference type="Proteomes" id="UP000305709"/>
    </source>
</evidence>
<reference evidence="2 3" key="1">
    <citation type="submission" date="2019-06" db="EMBL/GenBank/DDBJ databases">
        <authorList>
            <person name="Jiang L."/>
        </authorList>
    </citation>
    <scope>NUCLEOTIDE SEQUENCE [LARGE SCALE GENOMIC DNA]</scope>
    <source>
        <strain evidence="2 3">YIM 48858</strain>
    </source>
</reference>
<dbReference type="EMBL" id="VDFV01000009">
    <property type="protein sequence ID" value="TNC72255.1"/>
    <property type="molecule type" value="Genomic_DNA"/>
</dbReference>
<dbReference type="OrthoDB" id="9800454at2"/>